<comment type="caution">
    <text evidence="2">The sequence shown here is derived from an EMBL/GenBank/DDBJ whole genome shotgun (WGS) entry which is preliminary data.</text>
</comment>
<protein>
    <submittedName>
        <fullName evidence="2">Xylulose kinase-1</fullName>
    </submittedName>
</protein>
<keyword evidence="2" id="KW-0418">Kinase</keyword>
<dbReference type="EMBL" id="BKCJ010002090">
    <property type="protein sequence ID" value="GEU46176.1"/>
    <property type="molecule type" value="Genomic_DNA"/>
</dbReference>
<feature type="compositionally biased region" description="Basic and acidic residues" evidence="1">
    <location>
        <begin position="419"/>
        <end position="428"/>
    </location>
</feature>
<dbReference type="AlphaFoldDB" id="A0A6L2K9Z1"/>
<sequence length="518" mass="58265">MVNLEFCNTHNVVTYLEKPEGGEGFHQIVDFLNASHIRYALTENPNIYVSLINQFWETATTRTLDNGEIEITATIDGNVKIVTEASVRRHLKLVDFDDISSLPTTNIFEQLSLMGIPIRQGTEVPHPSSPPHTNVADEAESTGVDVRHGGVAITVTHLDAGQGSGNIDKTPSMTYDSPLLRVNTLISDEGRMQHNELMDFVTKLSDRVAVLEIDLEQTKKVYGADYTKLIQKVKRLVKKDKLRKSRRKLRLVLSDEEALDTNNLALEDPYKQGRKIAQIDEDEGTASTKVKTAGVFVDDTVAETLVYIRRSEEKAKDKGKGIMEESKLPMIKTKRTKLQAKAKRNKPMTQAQQRTYMCSYIKNMGGYTLQQLRGYSFDEIKTLFETMMRRVNTFVPMETEVRKEVPKLVADSSQVAVREAEGSNRAAEEELAGSENRPPMLNKENYVSWSSRLLRYAKSRPNGKLIHDSIINGPYVRRMIPEPGDTNREDPADDQAIQTILLGLPEDIYAAIDSCETA</sequence>
<gene>
    <name evidence="2" type="ORF">Tci_018154</name>
</gene>
<evidence type="ECO:0000256" key="1">
    <source>
        <dbReference type="SAM" id="MobiDB-lite"/>
    </source>
</evidence>
<evidence type="ECO:0000313" key="2">
    <source>
        <dbReference type="EMBL" id="GEU46176.1"/>
    </source>
</evidence>
<feature type="region of interest" description="Disordered" evidence="1">
    <location>
        <begin position="419"/>
        <end position="439"/>
    </location>
</feature>
<dbReference type="GO" id="GO:0016301">
    <property type="term" value="F:kinase activity"/>
    <property type="evidence" value="ECO:0007669"/>
    <property type="project" value="UniProtKB-KW"/>
</dbReference>
<organism evidence="2">
    <name type="scientific">Tanacetum cinerariifolium</name>
    <name type="common">Dalmatian daisy</name>
    <name type="synonym">Chrysanthemum cinerariifolium</name>
    <dbReference type="NCBI Taxonomy" id="118510"/>
    <lineage>
        <taxon>Eukaryota</taxon>
        <taxon>Viridiplantae</taxon>
        <taxon>Streptophyta</taxon>
        <taxon>Embryophyta</taxon>
        <taxon>Tracheophyta</taxon>
        <taxon>Spermatophyta</taxon>
        <taxon>Magnoliopsida</taxon>
        <taxon>eudicotyledons</taxon>
        <taxon>Gunneridae</taxon>
        <taxon>Pentapetalae</taxon>
        <taxon>asterids</taxon>
        <taxon>campanulids</taxon>
        <taxon>Asterales</taxon>
        <taxon>Asteraceae</taxon>
        <taxon>Asteroideae</taxon>
        <taxon>Anthemideae</taxon>
        <taxon>Anthemidinae</taxon>
        <taxon>Tanacetum</taxon>
    </lineage>
</organism>
<name>A0A6L2K9Z1_TANCI</name>
<accession>A0A6L2K9Z1</accession>
<reference evidence="2" key="1">
    <citation type="journal article" date="2019" name="Sci. Rep.">
        <title>Draft genome of Tanacetum cinerariifolium, the natural source of mosquito coil.</title>
        <authorList>
            <person name="Yamashiro T."/>
            <person name="Shiraishi A."/>
            <person name="Satake H."/>
            <person name="Nakayama K."/>
        </authorList>
    </citation>
    <scope>NUCLEOTIDE SEQUENCE</scope>
</reference>
<keyword evidence="2" id="KW-0808">Transferase</keyword>
<proteinExistence type="predicted"/>